<proteinExistence type="predicted"/>
<evidence type="ECO:0008006" key="3">
    <source>
        <dbReference type="Google" id="ProtNLM"/>
    </source>
</evidence>
<name>A0A6I4IW11_9SPHN</name>
<dbReference type="EMBL" id="WQMS01000001">
    <property type="protein sequence ID" value="MVO76342.1"/>
    <property type="molecule type" value="Genomic_DNA"/>
</dbReference>
<sequence length="233" mass="24941">MIMASPFASLLSRLRDDLSGLALIEFAYAMPAVMGMGMYGVETANLAQTHLRVSQVALMLADNASRAGVDASGGTIQQLREIDINDVMQGVRLQGARVDLANKGRVTLSSLETNADGGQWIHWQRCLGVMRGAGWDSSYGKEGDGKTGTGFAGMGRAGSEVKAPEGEAVIFVEVNYQYKPLFGTWLIGSPRIQYTASYMVRDKRDLMGNAGKGIYDPSPSVGAAKLTCDKYTA</sequence>
<keyword evidence="2" id="KW-1185">Reference proteome</keyword>
<protein>
    <recommendedName>
        <fullName evidence="3">Pilus assembly protein</fullName>
    </recommendedName>
</protein>
<organism evidence="1 2">
    <name type="scientific">Sphingomonas horti</name>
    <dbReference type="NCBI Taxonomy" id="2682842"/>
    <lineage>
        <taxon>Bacteria</taxon>
        <taxon>Pseudomonadati</taxon>
        <taxon>Pseudomonadota</taxon>
        <taxon>Alphaproteobacteria</taxon>
        <taxon>Sphingomonadales</taxon>
        <taxon>Sphingomonadaceae</taxon>
        <taxon>Sphingomonas</taxon>
    </lineage>
</organism>
<dbReference type="Proteomes" id="UP000441389">
    <property type="component" value="Unassembled WGS sequence"/>
</dbReference>
<comment type="caution">
    <text evidence="1">The sequence shown here is derived from an EMBL/GenBank/DDBJ whole genome shotgun (WGS) entry which is preliminary data.</text>
</comment>
<accession>A0A6I4IW11</accession>
<dbReference type="AlphaFoldDB" id="A0A6I4IW11"/>
<reference evidence="1 2" key="1">
    <citation type="submission" date="2019-12" db="EMBL/GenBank/DDBJ databases">
        <authorList>
            <person name="Huq M.A."/>
        </authorList>
    </citation>
    <scope>NUCLEOTIDE SEQUENCE [LARGE SCALE GENOMIC DNA]</scope>
    <source>
        <strain evidence="1 2">MAH-20</strain>
    </source>
</reference>
<gene>
    <name evidence="1" type="ORF">GON01_00095</name>
</gene>
<evidence type="ECO:0000313" key="2">
    <source>
        <dbReference type="Proteomes" id="UP000441389"/>
    </source>
</evidence>
<evidence type="ECO:0000313" key="1">
    <source>
        <dbReference type="EMBL" id="MVO76342.1"/>
    </source>
</evidence>